<gene>
    <name evidence="2" type="ORF">C6569_20620</name>
</gene>
<feature type="domain" description="HTH cro/C1-type" evidence="1">
    <location>
        <begin position="8"/>
        <end position="66"/>
    </location>
</feature>
<reference evidence="2 3" key="1">
    <citation type="submission" date="2018-03" db="EMBL/GenBank/DDBJ databases">
        <title>Genome sequencing of Phreatobacter sp.</title>
        <authorList>
            <person name="Kim S.-J."/>
            <person name="Heo J."/>
            <person name="Kwon S.-W."/>
        </authorList>
    </citation>
    <scope>NUCLEOTIDE SEQUENCE [LARGE SCALE GENOMIC DNA]</scope>
    <source>
        <strain evidence="2 3">S-12</strain>
    </source>
</reference>
<dbReference type="OrthoDB" id="9809730at2"/>
<dbReference type="CDD" id="cd00093">
    <property type="entry name" value="HTH_XRE"/>
    <property type="match status" value="1"/>
</dbReference>
<dbReference type="AlphaFoldDB" id="A0A2S0NH41"/>
<organism evidence="2 3">
    <name type="scientific">Phreatobacter cathodiphilus</name>
    <dbReference type="NCBI Taxonomy" id="1868589"/>
    <lineage>
        <taxon>Bacteria</taxon>
        <taxon>Pseudomonadati</taxon>
        <taxon>Pseudomonadota</taxon>
        <taxon>Alphaproteobacteria</taxon>
        <taxon>Hyphomicrobiales</taxon>
        <taxon>Phreatobacteraceae</taxon>
        <taxon>Phreatobacter</taxon>
    </lineage>
</organism>
<evidence type="ECO:0000313" key="2">
    <source>
        <dbReference type="EMBL" id="AVO47251.1"/>
    </source>
</evidence>
<proteinExistence type="predicted"/>
<dbReference type="Pfam" id="PF13560">
    <property type="entry name" value="HTH_31"/>
    <property type="match status" value="1"/>
</dbReference>
<keyword evidence="3" id="KW-1185">Reference proteome</keyword>
<dbReference type="Gene3D" id="1.10.260.40">
    <property type="entry name" value="lambda repressor-like DNA-binding domains"/>
    <property type="match status" value="1"/>
</dbReference>
<dbReference type="Proteomes" id="UP000237889">
    <property type="component" value="Chromosome"/>
</dbReference>
<dbReference type="KEGG" id="phr:C6569_20620"/>
<evidence type="ECO:0000259" key="1">
    <source>
        <dbReference type="PROSITE" id="PS50943"/>
    </source>
</evidence>
<dbReference type="EMBL" id="CP027668">
    <property type="protein sequence ID" value="AVO47251.1"/>
    <property type="molecule type" value="Genomic_DNA"/>
</dbReference>
<dbReference type="SMART" id="SM00530">
    <property type="entry name" value="HTH_XRE"/>
    <property type="match status" value="1"/>
</dbReference>
<protein>
    <submittedName>
        <fullName evidence="2">Transcriptional regulator</fullName>
    </submittedName>
</protein>
<name>A0A2S0NH41_9HYPH</name>
<dbReference type="PROSITE" id="PS50943">
    <property type="entry name" value="HTH_CROC1"/>
    <property type="match status" value="1"/>
</dbReference>
<dbReference type="GO" id="GO:0003677">
    <property type="term" value="F:DNA binding"/>
    <property type="evidence" value="ECO:0007669"/>
    <property type="project" value="InterPro"/>
</dbReference>
<dbReference type="SUPFAM" id="SSF47413">
    <property type="entry name" value="lambda repressor-like DNA-binding domains"/>
    <property type="match status" value="1"/>
</dbReference>
<dbReference type="RefSeq" id="WP_106750621.1">
    <property type="nucleotide sequence ID" value="NZ_CP027668.1"/>
</dbReference>
<sequence length="121" mass="13342">MTPFGARVRALREERGATLTAMAEAVGVSPAYLSALEHGKRGRPSWYLIQRIIAYFGIIWDEAEELAKLAEISHPRIVIDTSGLSPQATELANLLARRVSLLSDEEIGELLFVLKSKLPGR</sequence>
<accession>A0A2S0NH41</accession>
<dbReference type="InterPro" id="IPR010982">
    <property type="entry name" value="Lambda_DNA-bd_dom_sf"/>
</dbReference>
<dbReference type="InterPro" id="IPR001387">
    <property type="entry name" value="Cro/C1-type_HTH"/>
</dbReference>
<evidence type="ECO:0000313" key="3">
    <source>
        <dbReference type="Proteomes" id="UP000237889"/>
    </source>
</evidence>